<sequence>MSGKLPPDSTPRRPPPEDVDPCDIEIDIDLEGVNVDVLRNLHIGDSLNVTIHRRGQIRSAVCVSRDDEIVGSLTAFPGLVALINCLERGESYTVVVTRLGPTYCHVAGGRNSR</sequence>
<accession>A7HPX7</accession>
<gene>
    <name evidence="2" type="ordered locus">Plav_0337</name>
</gene>
<evidence type="ECO:0000256" key="1">
    <source>
        <dbReference type="SAM" id="MobiDB-lite"/>
    </source>
</evidence>
<protein>
    <submittedName>
        <fullName evidence="2">Uncharacterized protein</fullName>
    </submittedName>
</protein>
<organism evidence="2 3">
    <name type="scientific">Parvibaculum lavamentivorans (strain DS-1 / DSM 13023 / NCIMB 13966)</name>
    <dbReference type="NCBI Taxonomy" id="402881"/>
    <lineage>
        <taxon>Bacteria</taxon>
        <taxon>Pseudomonadati</taxon>
        <taxon>Pseudomonadota</taxon>
        <taxon>Alphaproteobacteria</taxon>
        <taxon>Hyphomicrobiales</taxon>
        <taxon>Parvibaculaceae</taxon>
        <taxon>Parvibaculum</taxon>
    </lineage>
</organism>
<dbReference type="eggNOG" id="ENOG502ZN5G">
    <property type="taxonomic scope" value="Bacteria"/>
</dbReference>
<dbReference type="AlphaFoldDB" id="A7HPX7"/>
<evidence type="ECO:0000313" key="2">
    <source>
        <dbReference type="EMBL" id="ABS61960.1"/>
    </source>
</evidence>
<dbReference type="Proteomes" id="UP000006377">
    <property type="component" value="Chromosome"/>
</dbReference>
<evidence type="ECO:0000313" key="3">
    <source>
        <dbReference type="Proteomes" id="UP000006377"/>
    </source>
</evidence>
<reference evidence="2 3" key="1">
    <citation type="journal article" date="2011" name="Stand. Genomic Sci.">
        <title>Complete genome sequence of Parvibaculum lavamentivorans type strain (DS-1(T)).</title>
        <authorList>
            <person name="Schleheck D."/>
            <person name="Weiss M."/>
            <person name="Pitluck S."/>
            <person name="Bruce D."/>
            <person name="Land M.L."/>
            <person name="Han S."/>
            <person name="Saunders E."/>
            <person name="Tapia R."/>
            <person name="Detter C."/>
            <person name="Brettin T."/>
            <person name="Han J."/>
            <person name="Woyke T."/>
            <person name="Goodwin L."/>
            <person name="Pennacchio L."/>
            <person name="Nolan M."/>
            <person name="Cook A.M."/>
            <person name="Kjelleberg S."/>
            <person name="Thomas T."/>
        </authorList>
    </citation>
    <scope>NUCLEOTIDE SEQUENCE [LARGE SCALE GENOMIC DNA]</scope>
    <source>
        <strain evidence="3">DS-1 / DSM 13023 / NCIMB 13966</strain>
    </source>
</reference>
<name>A7HPX7_PARL1</name>
<dbReference type="KEGG" id="pla:Plav_0337"/>
<dbReference type="HOGENOM" id="CLU_170276_0_0_5"/>
<keyword evidence="3" id="KW-1185">Reference proteome</keyword>
<dbReference type="EMBL" id="CP000774">
    <property type="protein sequence ID" value="ABS61960.1"/>
    <property type="molecule type" value="Genomic_DNA"/>
</dbReference>
<proteinExistence type="predicted"/>
<feature type="region of interest" description="Disordered" evidence="1">
    <location>
        <begin position="1"/>
        <end position="21"/>
    </location>
</feature>
<dbReference type="STRING" id="402881.Plav_0337"/>